<dbReference type="Proteomes" id="UP000653472">
    <property type="component" value="Unassembled WGS sequence"/>
</dbReference>
<evidence type="ECO:0000259" key="16">
    <source>
        <dbReference type="PROSITE" id="PS50885"/>
    </source>
</evidence>
<organism evidence="17 18">
    <name type="scientific">Solimonas marina</name>
    <dbReference type="NCBI Taxonomy" id="2714601"/>
    <lineage>
        <taxon>Bacteria</taxon>
        <taxon>Pseudomonadati</taxon>
        <taxon>Pseudomonadota</taxon>
        <taxon>Gammaproteobacteria</taxon>
        <taxon>Nevskiales</taxon>
        <taxon>Nevskiaceae</taxon>
        <taxon>Solimonas</taxon>
    </lineage>
</organism>
<dbReference type="Gene3D" id="1.10.287.130">
    <property type="match status" value="1"/>
</dbReference>
<dbReference type="InterPro" id="IPR003661">
    <property type="entry name" value="HisK_dim/P_dom"/>
</dbReference>
<dbReference type="InterPro" id="IPR003660">
    <property type="entry name" value="HAMP_dom"/>
</dbReference>
<keyword evidence="5" id="KW-0597">Phosphoprotein</keyword>
<dbReference type="Pfam" id="PF02518">
    <property type="entry name" value="HATPase_c"/>
    <property type="match status" value="1"/>
</dbReference>
<dbReference type="GO" id="GO:0000155">
    <property type="term" value="F:phosphorelay sensor kinase activity"/>
    <property type="evidence" value="ECO:0007669"/>
    <property type="project" value="InterPro"/>
</dbReference>
<dbReference type="GO" id="GO:0005524">
    <property type="term" value="F:ATP binding"/>
    <property type="evidence" value="ECO:0007669"/>
    <property type="project" value="UniProtKB-KW"/>
</dbReference>
<dbReference type="InterPro" id="IPR004358">
    <property type="entry name" value="Sig_transdc_His_kin-like_C"/>
</dbReference>
<feature type="domain" description="Histidine kinase" evidence="15">
    <location>
        <begin position="243"/>
        <end position="458"/>
    </location>
</feature>
<evidence type="ECO:0000256" key="2">
    <source>
        <dbReference type="ARBA" id="ARBA00004533"/>
    </source>
</evidence>
<dbReference type="SMART" id="SM00387">
    <property type="entry name" value="HATPase_c"/>
    <property type="match status" value="1"/>
</dbReference>
<dbReference type="InterPro" id="IPR003594">
    <property type="entry name" value="HATPase_dom"/>
</dbReference>
<dbReference type="SMART" id="SM00388">
    <property type="entry name" value="HisKA"/>
    <property type="match status" value="1"/>
</dbReference>
<dbReference type="PRINTS" id="PR00344">
    <property type="entry name" value="BCTRLSENSOR"/>
</dbReference>
<keyword evidence="8 14" id="KW-0547">Nucleotide-binding</keyword>
<evidence type="ECO:0000256" key="4">
    <source>
        <dbReference type="ARBA" id="ARBA00022519"/>
    </source>
</evidence>
<accession>A0A969W8X6</accession>
<keyword evidence="7 14" id="KW-0812">Transmembrane</keyword>
<evidence type="ECO:0000256" key="9">
    <source>
        <dbReference type="ARBA" id="ARBA00022777"/>
    </source>
</evidence>
<dbReference type="PROSITE" id="PS50885">
    <property type="entry name" value="HAMP"/>
    <property type="match status" value="1"/>
</dbReference>
<evidence type="ECO:0000256" key="10">
    <source>
        <dbReference type="ARBA" id="ARBA00022840"/>
    </source>
</evidence>
<gene>
    <name evidence="17" type="ORF">G7Y82_10780</name>
</gene>
<evidence type="ECO:0000256" key="14">
    <source>
        <dbReference type="RuleBase" id="RU364088"/>
    </source>
</evidence>
<dbReference type="PANTHER" id="PTHR45436">
    <property type="entry name" value="SENSOR HISTIDINE KINASE YKOH"/>
    <property type="match status" value="1"/>
</dbReference>
<evidence type="ECO:0000256" key="3">
    <source>
        <dbReference type="ARBA" id="ARBA00022475"/>
    </source>
</evidence>
<dbReference type="SUPFAM" id="SSF47384">
    <property type="entry name" value="Homodimeric domain of signal transducing histidine kinase"/>
    <property type="match status" value="1"/>
</dbReference>
<evidence type="ECO:0000256" key="1">
    <source>
        <dbReference type="ARBA" id="ARBA00000085"/>
    </source>
</evidence>
<keyword evidence="12 14" id="KW-0902">Two-component regulatory system</keyword>
<dbReference type="RefSeq" id="WP_168148076.1">
    <property type="nucleotide sequence ID" value="NZ_JAAVXB010000005.1"/>
</dbReference>
<dbReference type="SUPFAM" id="SSF55874">
    <property type="entry name" value="ATPase domain of HSP90 chaperone/DNA topoisomerase II/histidine kinase"/>
    <property type="match status" value="1"/>
</dbReference>
<dbReference type="EMBL" id="JAAVXB010000005">
    <property type="protein sequence ID" value="NKF22802.1"/>
    <property type="molecule type" value="Genomic_DNA"/>
</dbReference>
<evidence type="ECO:0000256" key="6">
    <source>
        <dbReference type="ARBA" id="ARBA00022679"/>
    </source>
</evidence>
<dbReference type="PANTHER" id="PTHR45436:SF9">
    <property type="entry name" value="SENSOR PROTEIN"/>
    <property type="match status" value="1"/>
</dbReference>
<dbReference type="InterPro" id="IPR006290">
    <property type="entry name" value="CztS_silS_copS"/>
</dbReference>
<keyword evidence="9 14" id="KW-0418">Kinase</keyword>
<evidence type="ECO:0000313" key="17">
    <source>
        <dbReference type="EMBL" id="NKF22802.1"/>
    </source>
</evidence>
<comment type="subcellular location">
    <subcellularLocation>
        <location evidence="2 14">Cell inner membrane</location>
    </subcellularLocation>
</comment>
<name>A0A969W8X6_9GAMM</name>
<dbReference type="CDD" id="cd00082">
    <property type="entry name" value="HisKA"/>
    <property type="match status" value="1"/>
</dbReference>
<feature type="domain" description="HAMP" evidence="16">
    <location>
        <begin position="182"/>
        <end position="235"/>
    </location>
</feature>
<dbReference type="InterPro" id="IPR005467">
    <property type="entry name" value="His_kinase_dom"/>
</dbReference>
<comment type="function">
    <text evidence="14">Member of a two-component regulatory system.</text>
</comment>
<comment type="caution">
    <text evidence="17">The sequence shown here is derived from an EMBL/GenBank/DDBJ whole genome shotgun (WGS) entry which is preliminary data.</text>
</comment>
<evidence type="ECO:0000259" key="15">
    <source>
        <dbReference type="PROSITE" id="PS50109"/>
    </source>
</evidence>
<reference evidence="17" key="1">
    <citation type="submission" date="2020-03" db="EMBL/GenBank/DDBJ databases">
        <title>Solimonas marina sp. nov., isolated from deep seawater of the Pacific Ocean.</title>
        <authorList>
            <person name="Liu X."/>
            <person name="Lai Q."/>
            <person name="Sun F."/>
            <person name="Gai Y."/>
            <person name="Li G."/>
            <person name="Shao Z."/>
        </authorList>
    </citation>
    <scope>NUCLEOTIDE SEQUENCE</scope>
    <source>
        <strain evidence="17">C16B3</strain>
    </source>
</reference>
<evidence type="ECO:0000256" key="5">
    <source>
        <dbReference type="ARBA" id="ARBA00022553"/>
    </source>
</evidence>
<proteinExistence type="predicted"/>
<protein>
    <recommendedName>
        <fullName evidence="14">Sensor protein</fullName>
        <ecNumber evidence="14">2.7.13.3</ecNumber>
    </recommendedName>
</protein>
<dbReference type="GO" id="GO:0005886">
    <property type="term" value="C:plasma membrane"/>
    <property type="evidence" value="ECO:0007669"/>
    <property type="project" value="UniProtKB-SubCell"/>
</dbReference>
<evidence type="ECO:0000313" key="18">
    <source>
        <dbReference type="Proteomes" id="UP000653472"/>
    </source>
</evidence>
<dbReference type="NCBIfam" id="TIGR01386">
    <property type="entry name" value="cztS_silS_copS"/>
    <property type="match status" value="1"/>
</dbReference>
<dbReference type="Pfam" id="PF00512">
    <property type="entry name" value="HisKA"/>
    <property type="match status" value="1"/>
</dbReference>
<evidence type="ECO:0000256" key="12">
    <source>
        <dbReference type="ARBA" id="ARBA00023012"/>
    </source>
</evidence>
<dbReference type="Gene3D" id="3.30.565.10">
    <property type="entry name" value="Histidine kinase-like ATPase, C-terminal domain"/>
    <property type="match status" value="1"/>
</dbReference>
<dbReference type="FunFam" id="1.10.287.130:FF:000001">
    <property type="entry name" value="Two-component sensor histidine kinase"/>
    <property type="match status" value="1"/>
</dbReference>
<evidence type="ECO:0000256" key="8">
    <source>
        <dbReference type="ARBA" id="ARBA00022741"/>
    </source>
</evidence>
<keyword evidence="11 14" id="KW-1133">Transmembrane helix</keyword>
<keyword evidence="10 14" id="KW-0067">ATP-binding</keyword>
<dbReference type="EC" id="2.7.13.3" evidence="14"/>
<dbReference type="PROSITE" id="PS50109">
    <property type="entry name" value="HIS_KIN"/>
    <property type="match status" value="1"/>
</dbReference>
<evidence type="ECO:0000256" key="7">
    <source>
        <dbReference type="ARBA" id="ARBA00022692"/>
    </source>
</evidence>
<comment type="catalytic activity">
    <reaction evidence="1 14">
        <text>ATP + protein L-histidine = ADP + protein N-phospho-L-histidine.</text>
        <dbReference type="EC" id="2.7.13.3"/>
    </reaction>
</comment>
<sequence length="458" mass="49657">MTRMSIAWRLSAMFAGVALLIFALVGIALDQVLRAELDRQKANELDTKYRIGEQLIEHCPTADSWHFAQARLDGLSSGDDGTYFWVTSIDSRFTYGDLDQLGRLMPSLPDGLSSRASTRNHEPMNFYAGEIEAADQRPRTRLIVAIDAEPYAHTLHTFAAALALLSAIGVALAAMLGLWVARVGLSPLARLSREAQALSPRQLSHRLELAPLPQELSELKASFNGALDRLERAYVQLQAFNADVAHELRTPLSNLIGQTEVALAKPRSPLEFADVLQSNLEELARLRAIVNDMLFLARVDEGEMADRRRQVSLAAEVGKSLEFMDVVLDEAGLAVEVDGDAQADINGALFGRAITNLLQNAVQHATSPAPIRVRIEAGAGAARVSVSNAGEPIPDEHIGRLFDRFYRVDPSRGSDGASHGLGLAIVKAVATMHNGIVFAESRDGINTIGFTLGDRAPS</sequence>
<keyword evidence="6 14" id="KW-0808">Transferase</keyword>
<dbReference type="AlphaFoldDB" id="A0A969W8X6"/>
<keyword evidence="3 14" id="KW-1003">Cell membrane</keyword>
<keyword evidence="13 14" id="KW-0472">Membrane</keyword>
<feature type="transmembrane region" description="Helical" evidence="14">
    <location>
        <begin position="158"/>
        <end position="181"/>
    </location>
</feature>
<dbReference type="Gene3D" id="6.10.340.10">
    <property type="match status" value="1"/>
</dbReference>
<evidence type="ECO:0000256" key="11">
    <source>
        <dbReference type="ARBA" id="ARBA00022989"/>
    </source>
</evidence>
<dbReference type="InterPro" id="IPR036890">
    <property type="entry name" value="HATPase_C_sf"/>
</dbReference>
<dbReference type="SMART" id="SM00304">
    <property type="entry name" value="HAMP"/>
    <property type="match status" value="1"/>
</dbReference>
<dbReference type="InterPro" id="IPR050428">
    <property type="entry name" value="TCS_sensor_his_kinase"/>
</dbReference>
<dbReference type="Pfam" id="PF00672">
    <property type="entry name" value="HAMP"/>
    <property type="match status" value="1"/>
</dbReference>
<keyword evidence="4 14" id="KW-0997">Cell inner membrane</keyword>
<evidence type="ECO:0000256" key="13">
    <source>
        <dbReference type="ARBA" id="ARBA00023136"/>
    </source>
</evidence>
<dbReference type="InterPro" id="IPR036097">
    <property type="entry name" value="HisK_dim/P_sf"/>
</dbReference>
<keyword evidence="18" id="KW-1185">Reference proteome</keyword>